<dbReference type="Pfam" id="PF13181">
    <property type="entry name" value="TPR_8"/>
    <property type="match status" value="1"/>
</dbReference>
<evidence type="ECO:0000256" key="2">
    <source>
        <dbReference type="SAM" id="MobiDB-lite"/>
    </source>
</evidence>
<accession>B8LL10</accession>
<evidence type="ECO:0000256" key="1">
    <source>
        <dbReference type="PROSITE-ProRule" id="PRU00339"/>
    </source>
</evidence>
<dbReference type="PANTHER" id="PTHR46014">
    <property type="entry name" value="TETRATRICOPEPTIDE REPEAT PROTEIN 1"/>
    <property type="match status" value="1"/>
</dbReference>
<dbReference type="InterPro" id="IPR019734">
    <property type="entry name" value="TPR_rpt"/>
</dbReference>
<feature type="compositionally biased region" description="Basic and acidic residues" evidence="2">
    <location>
        <begin position="43"/>
        <end position="62"/>
    </location>
</feature>
<dbReference type="SMART" id="SM00028">
    <property type="entry name" value="TPR"/>
    <property type="match status" value="3"/>
</dbReference>
<feature type="repeat" description="TPR" evidence="1">
    <location>
        <begin position="106"/>
        <end position="139"/>
    </location>
</feature>
<dbReference type="InterPro" id="IPR011990">
    <property type="entry name" value="TPR-like_helical_dom_sf"/>
</dbReference>
<keyword evidence="1" id="KW-0802">TPR repeat</keyword>
<reference evidence="3" key="1">
    <citation type="submission" date="2007-06" db="EMBL/GenBank/DDBJ databases">
        <title>Full length cDNA sequences from Sitka Spruce (Picea sitchensis).</title>
        <authorList>
            <person name="Ralph S.G."/>
            <person name="Chun H.E."/>
            <person name="Liao N."/>
            <person name="Ali J."/>
            <person name="Reid K."/>
            <person name="Kolosova N."/>
            <person name="Cooper N."/>
            <person name="Cullis C."/>
            <person name="Jancsik S."/>
            <person name="Moore R."/>
            <person name="Mayo M."/>
            <person name="Wagner S."/>
            <person name="Holt R.A."/>
            <person name="Jones S.J.M."/>
            <person name="Marra M.A."/>
            <person name="Ritland C.E."/>
            <person name="Ritland K."/>
            <person name="Bohlmann J."/>
        </authorList>
    </citation>
    <scope>NUCLEOTIDE SEQUENCE</scope>
    <source>
        <tissue evidence="3">Green portion of the leader tissue</tissue>
    </source>
</reference>
<sequence length="278" mass="30820">MVTIEPACEDVTDQGSSMKPNTYEENSQGLKNSEVLHSNGAPRELKKGAEAEGHVDADREVEGWETASEGGNEEEAPSVSAHIEDRDSYEDAMTDEEHKQRSLAQANEAKAEGNRSFAAGEFEAALAYYASALEIAPEDPMANEVRSMCFANRAVCCYKLSKYDETVKESTKALELNPAYIKALIKRAEAHERLEQFDEAIADMNKVLELEASNEQARRTIIRLEPLAAEKREKLKEEMIGKLKDLGNSILGRFGMSVDNFKAVKDPNSGSYSISFQR</sequence>
<dbReference type="EMBL" id="EF676436">
    <property type="protein sequence ID" value="ABR16340.1"/>
    <property type="molecule type" value="mRNA"/>
</dbReference>
<protein>
    <submittedName>
        <fullName evidence="3">Uncharacterized protein</fullName>
    </submittedName>
</protein>
<organism evidence="3">
    <name type="scientific">Picea sitchensis</name>
    <name type="common">Sitka spruce</name>
    <name type="synonym">Pinus sitchensis</name>
    <dbReference type="NCBI Taxonomy" id="3332"/>
    <lineage>
        <taxon>Eukaryota</taxon>
        <taxon>Viridiplantae</taxon>
        <taxon>Streptophyta</taxon>
        <taxon>Embryophyta</taxon>
        <taxon>Tracheophyta</taxon>
        <taxon>Spermatophyta</taxon>
        <taxon>Pinopsida</taxon>
        <taxon>Pinidae</taxon>
        <taxon>Conifers I</taxon>
        <taxon>Pinales</taxon>
        <taxon>Pinaceae</taxon>
        <taxon>Picea</taxon>
    </lineage>
</organism>
<name>B8LL10_PICSI</name>
<feature type="repeat" description="TPR" evidence="1">
    <location>
        <begin position="181"/>
        <end position="214"/>
    </location>
</feature>
<dbReference type="PROSITE" id="PS50005">
    <property type="entry name" value="TPR"/>
    <property type="match status" value="2"/>
</dbReference>
<evidence type="ECO:0000313" key="3">
    <source>
        <dbReference type="EMBL" id="ABR16340.1"/>
    </source>
</evidence>
<dbReference type="InterPro" id="IPR052769">
    <property type="entry name" value="TPR_domain_protein"/>
</dbReference>
<dbReference type="PANTHER" id="PTHR46014:SF1">
    <property type="entry name" value="TETRATRICOPEPTIDE REPEAT PROTEIN 1"/>
    <property type="match status" value="1"/>
</dbReference>
<dbReference type="SUPFAM" id="SSF48452">
    <property type="entry name" value="TPR-like"/>
    <property type="match status" value="1"/>
</dbReference>
<dbReference type="Gene3D" id="1.25.40.10">
    <property type="entry name" value="Tetratricopeptide repeat domain"/>
    <property type="match status" value="1"/>
</dbReference>
<dbReference type="AlphaFoldDB" id="B8LL10"/>
<proteinExistence type="evidence at transcript level"/>
<feature type="region of interest" description="Disordered" evidence="2">
    <location>
        <begin position="1"/>
        <end position="108"/>
    </location>
</feature>
<feature type="compositionally biased region" description="Polar residues" evidence="2">
    <location>
        <begin position="13"/>
        <end position="31"/>
    </location>
</feature>